<dbReference type="KEGG" id="tva:4767341"/>
<dbReference type="VEuPathDB" id="TrichDB:TVAGG3_0425120"/>
<dbReference type="SMR" id="A2ED67"/>
<keyword evidence="4" id="KW-1185">Reference proteome</keyword>
<accession>A2ED67</accession>
<reference evidence="3" key="2">
    <citation type="journal article" date="2007" name="Science">
        <title>Draft genome sequence of the sexually transmitted pathogen Trichomonas vaginalis.</title>
        <authorList>
            <person name="Carlton J.M."/>
            <person name="Hirt R.P."/>
            <person name="Silva J.C."/>
            <person name="Delcher A.L."/>
            <person name="Schatz M."/>
            <person name="Zhao Q."/>
            <person name="Wortman J.R."/>
            <person name="Bidwell S.L."/>
            <person name="Alsmark U.C.M."/>
            <person name="Besteiro S."/>
            <person name="Sicheritz-Ponten T."/>
            <person name="Noel C.J."/>
            <person name="Dacks J.B."/>
            <person name="Foster P.G."/>
            <person name="Simillion C."/>
            <person name="Van de Peer Y."/>
            <person name="Miranda-Saavedra D."/>
            <person name="Barton G.J."/>
            <person name="Westrop G.D."/>
            <person name="Mueller S."/>
            <person name="Dessi D."/>
            <person name="Fiori P.L."/>
            <person name="Ren Q."/>
            <person name="Paulsen I."/>
            <person name="Zhang H."/>
            <person name="Bastida-Corcuera F.D."/>
            <person name="Simoes-Barbosa A."/>
            <person name="Brown M.T."/>
            <person name="Hayes R.D."/>
            <person name="Mukherjee M."/>
            <person name="Okumura C.Y."/>
            <person name="Schneider R."/>
            <person name="Smith A.J."/>
            <person name="Vanacova S."/>
            <person name="Villalvazo M."/>
            <person name="Haas B.J."/>
            <person name="Pertea M."/>
            <person name="Feldblyum T.V."/>
            <person name="Utterback T.R."/>
            <person name="Shu C.L."/>
            <person name="Osoegawa K."/>
            <person name="de Jong P.J."/>
            <person name="Hrdy I."/>
            <person name="Horvathova L."/>
            <person name="Zubacova Z."/>
            <person name="Dolezal P."/>
            <person name="Malik S.B."/>
            <person name="Logsdon J.M. Jr."/>
            <person name="Henze K."/>
            <person name="Gupta A."/>
            <person name="Wang C.C."/>
            <person name="Dunne R.L."/>
            <person name="Upcroft J.A."/>
            <person name="Upcroft P."/>
            <person name="White O."/>
            <person name="Salzberg S.L."/>
            <person name="Tang P."/>
            <person name="Chiu C.-H."/>
            <person name="Lee Y.-S."/>
            <person name="Embley T.M."/>
            <person name="Coombs G.H."/>
            <person name="Mottram J.C."/>
            <person name="Tachezy J."/>
            <person name="Fraser-Liggett C.M."/>
            <person name="Johnson P.J."/>
        </authorList>
    </citation>
    <scope>NUCLEOTIDE SEQUENCE [LARGE SCALE GENOMIC DNA]</scope>
    <source>
        <strain evidence="3">G3</strain>
    </source>
</reference>
<dbReference type="Proteomes" id="UP000001542">
    <property type="component" value="Unassembled WGS sequence"/>
</dbReference>
<dbReference type="InterPro" id="IPR040401">
    <property type="entry name" value="CCDC162"/>
</dbReference>
<evidence type="ECO:0000313" key="3">
    <source>
        <dbReference type="EMBL" id="EAY09422.1"/>
    </source>
</evidence>
<feature type="coiled-coil region" evidence="1">
    <location>
        <begin position="1346"/>
        <end position="1373"/>
    </location>
</feature>
<feature type="region of interest" description="Disordered" evidence="2">
    <location>
        <begin position="1561"/>
        <end position="1589"/>
    </location>
</feature>
<feature type="compositionally biased region" description="Polar residues" evidence="2">
    <location>
        <begin position="1472"/>
        <end position="1488"/>
    </location>
</feature>
<evidence type="ECO:0000313" key="4">
    <source>
        <dbReference type="Proteomes" id="UP000001542"/>
    </source>
</evidence>
<reference evidence="3" key="1">
    <citation type="submission" date="2006-10" db="EMBL/GenBank/DDBJ databases">
        <authorList>
            <person name="Amadeo P."/>
            <person name="Zhao Q."/>
            <person name="Wortman J."/>
            <person name="Fraser-Liggett C."/>
            <person name="Carlton J."/>
        </authorList>
    </citation>
    <scope>NUCLEOTIDE SEQUENCE</scope>
    <source>
        <strain evidence="3">G3</strain>
    </source>
</reference>
<feature type="compositionally biased region" description="Polar residues" evidence="2">
    <location>
        <begin position="1580"/>
        <end position="1589"/>
    </location>
</feature>
<dbReference type="OrthoDB" id="10692485at2759"/>
<feature type="coiled-coil region" evidence="1">
    <location>
        <begin position="1501"/>
        <end position="1528"/>
    </location>
</feature>
<evidence type="ECO:0000256" key="1">
    <source>
        <dbReference type="SAM" id="Coils"/>
    </source>
</evidence>
<feature type="coiled-coil region" evidence="1">
    <location>
        <begin position="1413"/>
        <end position="1440"/>
    </location>
</feature>
<keyword evidence="1" id="KW-0175">Coiled coil</keyword>
<feature type="region of interest" description="Disordered" evidence="2">
    <location>
        <begin position="1453"/>
        <end position="1495"/>
    </location>
</feature>
<dbReference type="RefSeq" id="XP_001321645.1">
    <property type="nucleotide sequence ID" value="XM_001321610.1"/>
</dbReference>
<dbReference type="VEuPathDB" id="TrichDB:TVAG_420440"/>
<dbReference type="PANTHER" id="PTHR33331">
    <property type="entry name" value="COILED-COIL DOMAIN-CONTAINING PROTEIN 162"/>
    <property type="match status" value="1"/>
</dbReference>
<evidence type="ECO:0000256" key="2">
    <source>
        <dbReference type="SAM" id="MobiDB-lite"/>
    </source>
</evidence>
<dbReference type="PANTHER" id="PTHR33331:SF13">
    <property type="entry name" value="COILED-COIL DOMAIN CONTAINING 162"/>
    <property type="match status" value="1"/>
</dbReference>
<name>A2ED67_TRIV3</name>
<dbReference type="InParanoid" id="A2ED67"/>
<proteinExistence type="predicted"/>
<gene>
    <name evidence="3" type="ORF">TVAG_420440</name>
</gene>
<dbReference type="EMBL" id="DS113358">
    <property type="protein sequence ID" value="EAY09422.1"/>
    <property type="molecule type" value="Genomic_DNA"/>
</dbReference>
<protein>
    <submittedName>
        <fullName evidence="3">Uncharacterized protein</fullName>
    </submittedName>
</protein>
<sequence length="1589" mass="186622">MRREKLSKKSFNELLADLNDEIENKITSLGPSDCVNFPISYRSFPSLEEYDSKIEDFFKRFEYKSPYGETSFYYENVKQSFENYLDPLSHESLHNFVEKYCNMLEMKRKILHERINTPFILENHFLEFNNYEKKLMQEEMVTQTLLLKLSQKDSKLLENEKQFLKEIEQNYHLQFFPLESFYDVFLLFTLTRKKEIVSLAISRLDQDDEKYQNYNFPSFPTTSEEIVKRLKTLSSELGIDFDIELHDGHHFFYSCDKSFSDVFRSHIIAGSIDPPPSVIKNPSLQEIIQTITYDNMKSDMTIARKLADISSTNPDEISEILSDVRFEIRKKIDVQDEILACWQKLSYIRNRRLLYDIIEILHEINDLRHKIHRLEIPSRNAPSIPGFAVFRRQLIFNMTEARNINQNLDVDLILQECLLSEMKFLTSKKKLMEVLYEISLHTTSNDVLEVCDEIFSLRPDNSFFLEGTHKHFDRSYDLEASKCDLIANIFSILISMQKSHLKMNGKSEFNGIFSIMTELSILPMFFKAERGMKFEICNTMLMRAEKYKEYINYGIWRSLLNLIKSYQGDLFYPFDFLQTDFNIPGYEGCADTFEAQISYHAMQKEIMKTKVLLPYYNTQASQFSMQTLETLTKPSHREQHILNVRLEAAIRYNNYGMEGEFNKSFNKDYIFYYYLPSTNLFASYEDDVILTSMRSDLAFLMTMEMIFLCQNGKQRSLKPGKFFNGEIIDPFAILSLDDCLSMKADEKIMKIALIKTRFLFLSRFLYSSTQRHEKVFEQIKSDNFSNQSSLIPQIVQEYQNEKKDVDTALIFLQDMENLELLKIILTILIPSIDQIEKPKVQVEKIIGRRPNTKNGSIEGPIRELFESIVTFPHYEKQFITMSRFIPLWIIQMMFCLGDNARTFFQEGSKNLDDLINDATINAKNKTNKEKIEYLSTLFNSQMLRLCYFEISSGLEEEDLDILTVFLNYKEQIFQKGQFFAEKLTKTTSLPKIEGDMTKIKENEFEIIKYKTFIKGVLREKQKNEVKSLFDKMTDDYQKSLNLGSPSFRPEIYSKAISQSDIKKSVYYLPDPSDLMHQFTLEKNYNICKLISKASDCATASKSSTNEINHEKLRNILLPLSQRIYDIFDKSMERFSQTWPSTLRSGLNIYESNMDDVLRSDCYLRKLSRDYDDQIKIKISDEMSEKFYLLNNLLATLKQTKSENKHFERQMTEDTQFYYNKVWNDLREEIENRKKNFGNVHDEFFSAALDTLTDLLTGEERVHQVVKEHKFKEKPSDPIKAVKEEIDSLKEEVVKMRIGNCIRQIGMKKVFEKKRDILVDDRRQYNSLLWGGKHRLDESLHLLQTELLEGEKKLSNFEMTIEDLQKEIKTIAHENAMLSHIREMLSLKTRDLNEDLEPLVDVDEDELCEILSKLEKANLELDEMKEEHDQYEEQVNIQVREPIAALDRMRRKLVTAKSQSVRADRLSSPPSPRQKSARQPSPRQGSPINSDYDDEDDEMTIVERQFLENKELKKENEDLKQKIEFIKTQLLPQPVAPPNSALGVPRLKIPKTANDLYSRLNAPKTAKRSARSRKIVKPQAYPNTAKSARN</sequence>
<organism evidence="3 4">
    <name type="scientific">Trichomonas vaginalis (strain ATCC PRA-98 / G3)</name>
    <dbReference type="NCBI Taxonomy" id="412133"/>
    <lineage>
        <taxon>Eukaryota</taxon>
        <taxon>Metamonada</taxon>
        <taxon>Parabasalia</taxon>
        <taxon>Trichomonadida</taxon>
        <taxon>Trichomonadidae</taxon>
        <taxon>Trichomonas</taxon>
    </lineage>
</organism>
<feature type="compositionally biased region" description="Basic residues" evidence="2">
    <location>
        <begin position="1564"/>
        <end position="1575"/>
    </location>
</feature>